<proteinExistence type="predicted"/>
<dbReference type="InterPro" id="IPR011041">
    <property type="entry name" value="Quinoprot_gluc/sorb_DH_b-prop"/>
</dbReference>
<keyword evidence="1" id="KW-0732">Signal</keyword>
<dbReference type="Proteomes" id="UP000798808">
    <property type="component" value="Unassembled WGS sequence"/>
</dbReference>
<keyword evidence="4" id="KW-1185">Reference proteome</keyword>
<dbReference type="EMBL" id="SMLW01000552">
    <property type="protein sequence ID" value="MTI25933.1"/>
    <property type="molecule type" value="Genomic_DNA"/>
</dbReference>
<dbReference type="InterPro" id="IPR054539">
    <property type="entry name" value="Beta-prop_PDH"/>
</dbReference>
<evidence type="ECO:0000259" key="2">
    <source>
        <dbReference type="Pfam" id="PF22807"/>
    </source>
</evidence>
<reference evidence="3 4" key="1">
    <citation type="submission" date="2019-02" db="EMBL/GenBank/DDBJ databases">
        <authorList>
            <person name="Goldberg S.R."/>
            <person name="Haltli B.A."/>
            <person name="Correa H."/>
            <person name="Russell K.G."/>
        </authorList>
    </citation>
    <scope>NUCLEOTIDE SEQUENCE [LARGE SCALE GENOMIC DNA]</scope>
    <source>
        <strain evidence="3 4">JCM 16186</strain>
    </source>
</reference>
<dbReference type="PANTHER" id="PTHR19328:SF53">
    <property type="entry name" value="MEMBRANE PROTEIN"/>
    <property type="match status" value="1"/>
</dbReference>
<dbReference type="SUPFAM" id="SSF50952">
    <property type="entry name" value="Soluble quinoprotein glucose dehydrogenase"/>
    <property type="match status" value="1"/>
</dbReference>
<feature type="domain" description="Pyrroloquinoline quinone-dependent pyranose dehydrogenase beta-propeller" evidence="2">
    <location>
        <begin position="49"/>
        <end position="386"/>
    </location>
</feature>
<organism evidence="3 4">
    <name type="scientific">Fulvivirga kasyanovii</name>
    <dbReference type="NCBI Taxonomy" id="396812"/>
    <lineage>
        <taxon>Bacteria</taxon>
        <taxon>Pseudomonadati</taxon>
        <taxon>Bacteroidota</taxon>
        <taxon>Cytophagia</taxon>
        <taxon>Cytophagales</taxon>
        <taxon>Fulvivirgaceae</taxon>
        <taxon>Fulvivirga</taxon>
    </lineage>
</organism>
<evidence type="ECO:0000256" key="1">
    <source>
        <dbReference type="SAM" id="SignalP"/>
    </source>
</evidence>
<gene>
    <name evidence="3" type="ORF">E1163_13335</name>
</gene>
<comment type="caution">
    <text evidence="3">The sequence shown here is derived from an EMBL/GenBank/DDBJ whole genome shotgun (WGS) entry which is preliminary data.</text>
</comment>
<dbReference type="Gene3D" id="2.120.10.30">
    <property type="entry name" value="TolB, C-terminal domain"/>
    <property type="match status" value="1"/>
</dbReference>
<accession>A0ABW9RPK7</accession>
<sequence>MNRFLLAILICAMPGFALGQGNKEAEKIVGHVFKPKTVEATKERINSLKLPDGFDIEVFADQLGKPRMMAVTQDGKVYVTRRAGDVYLLSDDNKDGKAEVKKKVLQLDKVHGLDIKDDWLYMVTVNEVYRARINKNGDLGKPEKIMSDLPDGGQHANRTLAFGPEGKLYISIGSTCNACDETREESATLVVADPKDWSREVYAKGLRNTIGFDWEPNTRDLYGMDHGIDWLGDEQQKEELNKLVKGGNYGWPYIYGEGHHNPADEPPHNMTYEEYAKKVTNPVKTYTAHSSPLDMLFYTGEQFPEEYRNDAIVTFHGSWNREKAVGYKVIRINFKDGKPAEATDLVTGFLVNNDKEQFGRVTGLAMLPDGSLLISDDANGVIYRLSYSGS</sequence>
<dbReference type="RefSeq" id="WP_155172589.1">
    <property type="nucleotide sequence ID" value="NZ_BAAAFL010000008.1"/>
</dbReference>
<feature type="chain" id="PRO_5045460335" evidence="1">
    <location>
        <begin position="20"/>
        <end position="390"/>
    </location>
</feature>
<feature type="signal peptide" evidence="1">
    <location>
        <begin position="1"/>
        <end position="19"/>
    </location>
</feature>
<evidence type="ECO:0000313" key="3">
    <source>
        <dbReference type="EMBL" id="MTI25933.1"/>
    </source>
</evidence>
<protein>
    <submittedName>
        <fullName evidence="3">Sorbosone dehydrogenase family protein</fullName>
    </submittedName>
</protein>
<name>A0ABW9RPK7_9BACT</name>
<evidence type="ECO:0000313" key="4">
    <source>
        <dbReference type="Proteomes" id="UP000798808"/>
    </source>
</evidence>
<dbReference type="PANTHER" id="PTHR19328">
    <property type="entry name" value="HEDGEHOG-INTERACTING PROTEIN"/>
    <property type="match status" value="1"/>
</dbReference>
<dbReference type="InterPro" id="IPR011042">
    <property type="entry name" value="6-blade_b-propeller_TolB-like"/>
</dbReference>
<dbReference type="Pfam" id="PF22807">
    <property type="entry name" value="TrAA12"/>
    <property type="match status" value="1"/>
</dbReference>